<dbReference type="GO" id="GO:0042254">
    <property type="term" value="P:ribosome biogenesis"/>
    <property type="evidence" value="ECO:0007669"/>
    <property type="project" value="UniProtKB-KW"/>
</dbReference>
<evidence type="ECO:0000256" key="6">
    <source>
        <dbReference type="ARBA" id="ARBA00023134"/>
    </source>
</evidence>
<dbReference type="CDD" id="cd01895">
    <property type="entry name" value="EngA2"/>
    <property type="match status" value="1"/>
</dbReference>
<dbReference type="Gene3D" id="3.40.50.300">
    <property type="entry name" value="P-loop containing nucleotide triphosphate hydrolases"/>
    <property type="match status" value="2"/>
</dbReference>
<dbReference type="NCBIfam" id="TIGR03594">
    <property type="entry name" value="GTPase_EngA"/>
    <property type="match status" value="1"/>
</dbReference>
<protein>
    <recommendedName>
        <fullName evidence="2 8">GTPase Der</fullName>
    </recommendedName>
    <alternativeName>
        <fullName evidence="7 8">GTP-binding protein EngA</fullName>
    </alternativeName>
</protein>
<dbReference type="Pfam" id="PF14714">
    <property type="entry name" value="KH_dom-like"/>
    <property type="match status" value="1"/>
</dbReference>
<dbReference type="FunFam" id="3.30.300.20:FF:000004">
    <property type="entry name" value="GTPase Der"/>
    <property type="match status" value="1"/>
</dbReference>
<dbReference type="GO" id="GO:0016787">
    <property type="term" value="F:hydrolase activity"/>
    <property type="evidence" value="ECO:0007669"/>
    <property type="project" value="UniProtKB-KW"/>
</dbReference>
<accession>A0A9X2AL56</accession>
<keyword evidence="3 8" id="KW-0690">Ribosome biogenesis</keyword>
<dbReference type="FunFam" id="3.40.50.300:FF:000953">
    <property type="entry name" value="GTPase Der"/>
    <property type="match status" value="1"/>
</dbReference>
<dbReference type="Gene3D" id="3.30.300.20">
    <property type="match status" value="1"/>
</dbReference>
<evidence type="ECO:0000256" key="9">
    <source>
        <dbReference type="PROSITE-ProRule" id="PRU01049"/>
    </source>
</evidence>
<dbReference type="InterPro" id="IPR005225">
    <property type="entry name" value="Small_GTP-bd"/>
</dbReference>
<dbReference type="InterPro" id="IPR031166">
    <property type="entry name" value="G_ENGA"/>
</dbReference>
<evidence type="ECO:0000256" key="10">
    <source>
        <dbReference type="RuleBase" id="RU004481"/>
    </source>
</evidence>
<dbReference type="GO" id="GO:0043022">
    <property type="term" value="F:ribosome binding"/>
    <property type="evidence" value="ECO:0007669"/>
    <property type="project" value="TreeGrafter"/>
</dbReference>
<dbReference type="PANTHER" id="PTHR43834:SF6">
    <property type="entry name" value="GTPASE DER"/>
    <property type="match status" value="1"/>
</dbReference>
<dbReference type="InterPro" id="IPR027417">
    <property type="entry name" value="P-loop_NTPase"/>
</dbReference>
<keyword evidence="6 8" id="KW-0342">GTP-binding</keyword>
<evidence type="ECO:0000313" key="12">
    <source>
        <dbReference type="EMBL" id="MCI2230233.1"/>
    </source>
</evidence>
<evidence type="ECO:0000256" key="3">
    <source>
        <dbReference type="ARBA" id="ARBA00022517"/>
    </source>
</evidence>
<dbReference type="FunFam" id="3.40.50.300:FF:000040">
    <property type="entry name" value="GTPase Der"/>
    <property type="match status" value="1"/>
</dbReference>
<dbReference type="PANTHER" id="PTHR43834">
    <property type="entry name" value="GTPASE DER"/>
    <property type="match status" value="1"/>
</dbReference>
<dbReference type="RefSeq" id="WP_242179343.1">
    <property type="nucleotide sequence ID" value="NZ_JAKQYM010000012.1"/>
</dbReference>
<evidence type="ECO:0000313" key="13">
    <source>
        <dbReference type="Proteomes" id="UP001139369"/>
    </source>
</evidence>
<evidence type="ECO:0000256" key="4">
    <source>
        <dbReference type="ARBA" id="ARBA00022737"/>
    </source>
</evidence>
<feature type="domain" description="EngA-type G" evidence="11">
    <location>
        <begin position="3"/>
        <end position="167"/>
    </location>
</feature>
<comment type="similarity">
    <text evidence="1 8 9 10">Belongs to the TRAFAC class TrmE-Era-EngA-EngB-Septin-like GTPase superfamily. EngA (Der) GTPase family.</text>
</comment>
<dbReference type="AlphaFoldDB" id="A0A9X2AL56"/>
<dbReference type="Pfam" id="PF01926">
    <property type="entry name" value="MMR_HSR1"/>
    <property type="match status" value="2"/>
</dbReference>
<dbReference type="InterPro" id="IPR006073">
    <property type="entry name" value="GTP-bd"/>
</dbReference>
<evidence type="ECO:0000256" key="5">
    <source>
        <dbReference type="ARBA" id="ARBA00022741"/>
    </source>
</evidence>
<keyword evidence="13" id="KW-1185">Reference proteome</keyword>
<feature type="binding site" evidence="8">
    <location>
        <begin position="230"/>
        <end position="234"/>
    </location>
    <ligand>
        <name>GTP</name>
        <dbReference type="ChEBI" id="CHEBI:37565"/>
        <label>2</label>
    </ligand>
</feature>
<keyword evidence="5 8" id="KW-0547">Nucleotide-binding</keyword>
<dbReference type="NCBIfam" id="TIGR00231">
    <property type="entry name" value="small_GTP"/>
    <property type="match status" value="2"/>
</dbReference>
<comment type="subunit">
    <text evidence="8">Associates with the 50S ribosomal subunit.</text>
</comment>
<keyword evidence="12" id="KW-0378">Hydrolase</keyword>
<dbReference type="Proteomes" id="UP001139369">
    <property type="component" value="Unassembled WGS sequence"/>
</dbReference>
<dbReference type="PIRSF" id="PIRSF006485">
    <property type="entry name" value="GTP-binding_EngA"/>
    <property type="match status" value="1"/>
</dbReference>
<evidence type="ECO:0000256" key="8">
    <source>
        <dbReference type="HAMAP-Rule" id="MF_00195"/>
    </source>
</evidence>
<feature type="domain" description="EngA-type G" evidence="11">
    <location>
        <begin position="177"/>
        <end position="352"/>
    </location>
</feature>
<comment type="caution">
    <text evidence="12">The sequence shown here is derived from an EMBL/GenBank/DDBJ whole genome shotgun (WGS) entry which is preliminary data.</text>
</comment>
<dbReference type="SUPFAM" id="SSF52540">
    <property type="entry name" value="P-loop containing nucleoside triphosphate hydrolases"/>
    <property type="match status" value="2"/>
</dbReference>
<name>A0A9X2AL56_9FLAO</name>
<comment type="function">
    <text evidence="8 10">GTPase that plays an essential role in the late steps of ribosome biogenesis.</text>
</comment>
<evidence type="ECO:0000256" key="7">
    <source>
        <dbReference type="ARBA" id="ARBA00032345"/>
    </source>
</evidence>
<feature type="binding site" evidence="8">
    <location>
        <begin position="295"/>
        <end position="298"/>
    </location>
    <ligand>
        <name>GTP</name>
        <dbReference type="ChEBI" id="CHEBI:37565"/>
        <label>2</label>
    </ligand>
</feature>
<reference evidence="12" key="1">
    <citation type="submission" date="2022-02" db="EMBL/GenBank/DDBJ databases">
        <title>Polaribacter sp. MSW13, isolated from seawater.</title>
        <authorList>
            <person name="Kristyanto S."/>
            <person name="Jung J."/>
            <person name="Jeon C.O."/>
        </authorList>
    </citation>
    <scope>NUCLEOTIDE SEQUENCE</scope>
    <source>
        <strain evidence="12">MSW13</strain>
    </source>
</reference>
<dbReference type="GO" id="GO:0005525">
    <property type="term" value="F:GTP binding"/>
    <property type="evidence" value="ECO:0007669"/>
    <property type="project" value="UniProtKB-UniRule"/>
</dbReference>
<gene>
    <name evidence="8 12" type="primary">der</name>
    <name evidence="12" type="ORF">MC378_13725</name>
</gene>
<dbReference type="InterPro" id="IPR015946">
    <property type="entry name" value="KH_dom-like_a/b"/>
</dbReference>
<proteinExistence type="inferred from homology"/>
<evidence type="ECO:0000259" key="11">
    <source>
        <dbReference type="PROSITE" id="PS51712"/>
    </source>
</evidence>
<dbReference type="HAMAP" id="MF_00195">
    <property type="entry name" value="GTPase_Der"/>
    <property type="match status" value="1"/>
</dbReference>
<keyword evidence="4 10" id="KW-0677">Repeat</keyword>
<dbReference type="PRINTS" id="PR00326">
    <property type="entry name" value="GTP1OBG"/>
</dbReference>
<feature type="binding site" evidence="8">
    <location>
        <begin position="183"/>
        <end position="190"/>
    </location>
    <ligand>
        <name>GTP</name>
        <dbReference type="ChEBI" id="CHEBI:37565"/>
        <label>2</label>
    </ligand>
</feature>
<feature type="binding site" evidence="8">
    <location>
        <begin position="9"/>
        <end position="16"/>
    </location>
    <ligand>
        <name>GTP</name>
        <dbReference type="ChEBI" id="CHEBI:37565"/>
        <label>1</label>
    </ligand>
</feature>
<feature type="binding site" evidence="8">
    <location>
        <begin position="119"/>
        <end position="122"/>
    </location>
    <ligand>
        <name>GTP</name>
        <dbReference type="ChEBI" id="CHEBI:37565"/>
        <label>1</label>
    </ligand>
</feature>
<sequence length="436" mass="49747">MNSIVAIVGRPNVGKSTLFNRLVQRREAIVDSVSGVTRDRHYGKSDWNGKEFSVIDTGGYIVGSDDIFEEEIRKQVNLAIDEADIIVFVVDVEEGITPMDAEVAKLLRKVKKPIFIAVNKVDNAMRDANAVEFYNLGLGDYHTISSINGSGTGDLLDALAEKMPAPEEVDLEKKELPRFAVVGRPNAGKSSFINALIGKDRNIVTNIAGTTRDSIDTKYNRFGFDFNLVDTAGIRKKSRVKEDLEFYSVMRAVRSIEYSDVIILVVDATRGFEGQDQNIFWLAEKNRKGIVILINKWDLIEKETNTMRDFEAMVRKQIEPFTDVPIVFISALTKQRLFKAIETAVEVFENRKNKIQTSKFNETMLEIVKNYPPPAIKGKYVKIKYCMQLPTQTPQFAFFCNLPQYVRDPYRRFVENKLREIYDFKGVPITIYFRQK</sequence>
<evidence type="ECO:0000256" key="1">
    <source>
        <dbReference type="ARBA" id="ARBA00008279"/>
    </source>
</evidence>
<dbReference type="CDD" id="cd01894">
    <property type="entry name" value="EngA1"/>
    <property type="match status" value="1"/>
</dbReference>
<dbReference type="EMBL" id="JAKQYM010000012">
    <property type="protein sequence ID" value="MCI2230233.1"/>
    <property type="molecule type" value="Genomic_DNA"/>
</dbReference>
<dbReference type="PROSITE" id="PS51712">
    <property type="entry name" value="G_ENGA"/>
    <property type="match status" value="2"/>
</dbReference>
<organism evidence="12 13">
    <name type="scientific">Polaribacter marinus</name>
    <dbReference type="NCBI Taxonomy" id="2916838"/>
    <lineage>
        <taxon>Bacteria</taxon>
        <taxon>Pseudomonadati</taxon>
        <taxon>Bacteroidota</taxon>
        <taxon>Flavobacteriia</taxon>
        <taxon>Flavobacteriales</taxon>
        <taxon>Flavobacteriaceae</taxon>
    </lineage>
</organism>
<feature type="binding site" evidence="8">
    <location>
        <begin position="56"/>
        <end position="60"/>
    </location>
    <ligand>
        <name>GTP</name>
        <dbReference type="ChEBI" id="CHEBI:37565"/>
        <label>1</label>
    </ligand>
</feature>
<evidence type="ECO:0000256" key="2">
    <source>
        <dbReference type="ARBA" id="ARBA00020953"/>
    </source>
</evidence>
<dbReference type="InterPro" id="IPR016484">
    <property type="entry name" value="GTPase_Der"/>
</dbReference>
<dbReference type="InterPro" id="IPR032859">
    <property type="entry name" value="KH_dom-like"/>
</dbReference>